<evidence type="ECO:0000313" key="3">
    <source>
        <dbReference type="Proteomes" id="UP000837857"/>
    </source>
</evidence>
<feature type="region of interest" description="Disordered" evidence="1">
    <location>
        <begin position="29"/>
        <end position="48"/>
    </location>
</feature>
<name>A0ABN8IET9_9NEOP</name>
<protein>
    <submittedName>
        <fullName evidence="2">Uncharacterized protein</fullName>
    </submittedName>
</protein>
<organism evidence="2 3">
    <name type="scientific">Iphiclides podalirius</name>
    <name type="common">scarce swallowtail</name>
    <dbReference type="NCBI Taxonomy" id="110791"/>
    <lineage>
        <taxon>Eukaryota</taxon>
        <taxon>Metazoa</taxon>
        <taxon>Ecdysozoa</taxon>
        <taxon>Arthropoda</taxon>
        <taxon>Hexapoda</taxon>
        <taxon>Insecta</taxon>
        <taxon>Pterygota</taxon>
        <taxon>Neoptera</taxon>
        <taxon>Endopterygota</taxon>
        <taxon>Lepidoptera</taxon>
        <taxon>Glossata</taxon>
        <taxon>Ditrysia</taxon>
        <taxon>Papilionoidea</taxon>
        <taxon>Papilionidae</taxon>
        <taxon>Papilioninae</taxon>
        <taxon>Iphiclides</taxon>
    </lineage>
</organism>
<evidence type="ECO:0000313" key="2">
    <source>
        <dbReference type="EMBL" id="CAH2052684.1"/>
    </source>
</evidence>
<evidence type="ECO:0000256" key="1">
    <source>
        <dbReference type="SAM" id="MobiDB-lite"/>
    </source>
</evidence>
<accession>A0ABN8IET9</accession>
<gene>
    <name evidence="2" type="ORF">IPOD504_LOCUS8335</name>
</gene>
<sequence length="70" mass="7485">MRRSESCARPFVDAACDGKDAAGAPRQRLDATAAPPLPPSTAASLRPLRPPRRMCIFTLRAQRAGNNLPA</sequence>
<keyword evidence="3" id="KW-1185">Reference proteome</keyword>
<proteinExistence type="predicted"/>
<feature type="compositionally biased region" description="Low complexity" evidence="1">
    <location>
        <begin position="30"/>
        <end position="47"/>
    </location>
</feature>
<dbReference type="Proteomes" id="UP000837857">
    <property type="component" value="Chromosome 20"/>
</dbReference>
<reference evidence="2" key="1">
    <citation type="submission" date="2022-03" db="EMBL/GenBank/DDBJ databases">
        <authorList>
            <person name="Martin H S."/>
        </authorList>
    </citation>
    <scope>NUCLEOTIDE SEQUENCE</scope>
</reference>
<feature type="non-terminal residue" evidence="2">
    <location>
        <position position="70"/>
    </location>
</feature>
<dbReference type="EMBL" id="OW152832">
    <property type="protein sequence ID" value="CAH2052684.1"/>
    <property type="molecule type" value="Genomic_DNA"/>
</dbReference>